<dbReference type="PROSITE" id="PS50088">
    <property type="entry name" value="ANK_REPEAT"/>
    <property type="match status" value="4"/>
</dbReference>
<name>N1UVL6_9MICC</name>
<dbReference type="InterPro" id="IPR036770">
    <property type="entry name" value="Ankyrin_rpt-contain_sf"/>
</dbReference>
<dbReference type="SMART" id="SM00248">
    <property type="entry name" value="ANK"/>
    <property type="match status" value="5"/>
</dbReference>
<sequence length="277" mass="28667">MPRPTLASMHESVSAKQRLRTAAAFTALATSILLTACTPEAPEQPASASPHATTSATAASSPAEAPPSSVPRTPDAAELARLNTQLQLAAADNDPDRIRVLLQRGADLEARNDDGRTPLVTATKANNVQAARTLIEAGADVNAKDDIEDSAYLYAGAEGFNEILELTLDHGADLASTNRFGGTALIPACEHAHVETVRILLAAGVDVDHVNTPGWTCLLEAVVFGTGSADYQNVVQQVIDAGADLDIPDANGVTALQHAEARGQSAVAELLRAAGAN</sequence>
<keyword evidence="6" id="KW-1185">Reference proteome</keyword>
<keyword evidence="2 3" id="KW-0040">ANK repeat</keyword>
<dbReference type="InterPro" id="IPR002110">
    <property type="entry name" value="Ankyrin_rpt"/>
</dbReference>
<dbReference type="PANTHER" id="PTHR24171:SF8">
    <property type="entry name" value="BRCA1-ASSOCIATED RING DOMAIN PROTEIN 1"/>
    <property type="match status" value="1"/>
</dbReference>
<protein>
    <submittedName>
        <fullName evidence="5">Uncharacterized protein</fullName>
    </submittedName>
</protein>
<evidence type="ECO:0000256" key="1">
    <source>
        <dbReference type="ARBA" id="ARBA00022737"/>
    </source>
</evidence>
<accession>N1UVL6</accession>
<evidence type="ECO:0000256" key="3">
    <source>
        <dbReference type="PROSITE-ProRule" id="PRU00023"/>
    </source>
</evidence>
<dbReference type="Gene3D" id="1.25.40.20">
    <property type="entry name" value="Ankyrin repeat-containing domain"/>
    <property type="match status" value="1"/>
</dbReference>
<evidence type="ECO:0000313" key="5">
    <source>
        <dbReference type="EMBL" id="EMY33110.1"/>
    </source>
</evidence>
<evidence type="ECO:0000256" key="4">
    <source>
        <dbReference type="SAM" id="MobiDB-lite"/>
    </source>
</evidence>
<keyword evidence="1" id="KW-0677">Repeat</keyword>
<evidence type="ECO:0000256" key="2">
    <source>
        <dbReference type="ARBA" id="ARBA00023043"/>
    </source>
</evidence>
<dbReference type="EMBL" id="ANPE02000200">
    <property type="protein sequence ID" value="EMY33110.1"/>
    <property type="molecule type" value="Genomic_DNA"/>
</dbReference>
<dbReference type="PANTHER" id="PTHR24171">
    <property type="entry name" value="ANKYRIN REPEAT DOMAIN-CONTAINING PROTEIN 39-RELATED"/>
    <property type="match status" value="1"/>
</dbReference>
<organism evidence="5 6">
    <name type="scientific">Arthrobacter crystallopoietes BAB-32</name>
    <dbReference type="NCBI Taxonomy" id="1246476"/>
    <lineage>
        <taxon>Bacteria</taxon>
        <taxon>Bacillati</taxon>
        <taxon>Actinomycetota</taxon>
        <taxon>Actinomycetes</taxon>
        <taxon>Micrococcales</taxon>
        <taxon>Micrococcaceae</taxon>
        <taxon>Crystallibacter</taxon>
    </lineage>
</organism>
<feature type="region of interest" description="Disordered" evidence="4">
    <location>
        <begin position="41"/>
        <end position="74"/>
    </location>
</feature>
<comment type="caution">
    <text evidence="5">The sequence shown here is derived from an EMBL/GenBank/DDBJ whole genome shotgun (WGS) entry which is preliminary data.</text>
</comment>
<feature type="repeat" description="ANK" evidence="3">
    <location>
        <begin position="114"/>
        <end position="146"/>
    </location>
</feature>
<dbReference type="GO" id="GO:0004842">
    <property type="term" value="F:ubiquitin-protein transferase activity"/>
    <property type="evidence" value="ECO:0007669"/>
    <property type="project" value="TreeGrafter"/>
</dbReference>
<dbReference type="Proteomes" id="UP000010729">
    <property type="component" value="Unassembled WGS sequence"/>
</dbReference>
<dbReference type="AlphaFoldDB" id="N1UVL6"/>
<dbReference type="GO" id="GO:0085020">
    <property type="term" value="P:protein K6-linked ubiquitination"/>
    <property type="evidence" value="ECO:0007669"/>
    <property type="project" value="TreeGrafter"/>
</dbReference>
<feature type="compositionally biased region" description="Low complexity" evidence="4">
    <location>
        <begin position="41"/>
        <end position="63"/>
    </location>
</feature>
<dbReference type="PROSITE" id="PS50297">
    <property type="entry name" value="ANK_REP_REGION"/>
    <property type="match status" value="4"/>
</dbReference>
<dbReference type="Pfam" id="PF12796">
    <property type="entry name" value="Ank_2"/>
    <property type="match status" value="2"/>
</dbReference>
<gene>
    <name evidence="5" type="ORF">D477_016605</name>
</gene>
<feature type="repeat" description="ANK" evidence="3">
    <location>
        <begin position="251"/>
        <end position="277"/>
    </location>
</feature>
<evidence type="ECO:0000313" key="6">
    <source>
        <dbReference type="Proteomes" id="UP000010729"/>
    </source>
</evidence>
<proteinExistence type="predicted"/>
<feature type="repeat" description="ANK" evidence="3">
    <location>
        <begin position="81"/>
        <end position="113"/>
    </location>
</feature>
<reference evidence="5 6" key="1">
    <citation type="journal article" date="2013" name="Genome Announc.">
        <title>Draft Genome Sequence of Arthrobacter crystallopoietes Strain BAB-32, Revealing Genes for Bioremediation.</title>
        <authorList>
            <person name="Joshi M.N."/>
            <person name="Pandit A.S."/>
            <person name="Sharma A."/>
            <person name="Pandya R.V."/>
            <person name="Desai S.M."/>
            <person name="Saxena A.K."/>
            <person name="Bagatharia S.B."/>
        </authorList>
    </citation>
    <scope>NUCLEOTIDE SEQUENCE [LARGE SCALE GENOMIC DNA]</scope>
    <source>
        <strain evidence="5 6">BAB-32</strain>
    </source>
</reference>
<dbReference type="SUPFAM" id="SSF48403">
    <property type="entry name" value="Ankyrin repeat"/>
    <property type="match status" value="1"/>
</dbReference>
<feature type="repeat" description="ANK" evidence="3">
    <location>
        <begin position="180"/>
        <end position="212"/>
    </location>
</feature>